<evidence type="ECO:0000256" key="4">
    <source>
        <dbReference type="ARBA" id="ARBA00029447"/>
    </source>
</evidence>
<dbReference type="AlphaFoldDB" id="A0A0H5BD35"/>
<feature type="transmembrane region" description="Helical" evidence="6">
    <location>
        <begin position="299"/>
        <end position="320"/>
    </location>
</feature>
<sequence>MKLNLKIGQKLSVSAGLGIVLVLALVALSRFATDSIHHAAVSLTGNTAMFEAALRAQMDWRDARIAFRDARLATTPEALDRAIKAGDDTGKALTGRFEVIAAQTSNDADKAKATKARDLAASYALYLNEALQAEGRRQQARQRLVELGANWDETIAKLRAAVQERSADLLVLVERLDGHASEARAAIWAFHASEDVQQKAKVARVVADSSPILKELGDSVSNASALITKLAGLVTRFPTAMSSAMDAVAARNSANGSAEPVRAELGKLLAEFTDTANRQNVALTDGVETAIAKAETSGLTLGALAVAAMLGAAVFGFVGVGNPVRRIAAVLERLANGDKTVDIPFTRRGDEVGDTARAAQVFKDNLVRMDLLDAERLEAEARAEAEKKQAMHELATSFESAVGGIIGAVSSAATQLQGAAQTMSAAADETNHQSSAVAAASEEATSNVQTVASAAEELSASVSEIGRRVNESARIAAEAAKDADATAGKVARLSQAAQKIGDIVGLISTIAGQTNLLALNATIEAARAGDAGRGFAVVASEVKSLADQTAKATAEISAQIEEIQSSTAESATAIGQITEIIRQMNEIATTIASAVEQQGAATTEIARNVQQASSGTAEVSSNIVGVTRAASESSAASTQVLASAGELAMQSGVLKAEVTKFLAMVRAA</sequence>
<keyword evidence="3 5" id="KW-0807">Transducer</keyword>
<dbReference type="CDD" id="cd06225">
    <property type="entry name" value="HAMP"/>
    <property type="match status" value="1"/>
</dbReference>
<dbReference type="GO" id="GO:0005886">
    <property type="term" value="C:plasma membrane"/>
    <property type="evidence" value="ECO:0007669"/>
    <property type="project" value="UniProtKB-SubCell"/>
</dbReference>
<keyword evidence="2" id="KW-1003">Cell membrane</keyword>
<protein>
    <submittedName>
        <fullName evidence="10 11">Methyl-accepting chemotaxis protein</fullName>
    </submittedName>
</protein>
<evidence type="ECO:0000256" key="3">
    <source>
        <dbReference type="ARBA" id="ARBA00023224"/>
    </source>
</evidence>
<evidence type="ECO:0000259" key="8">
    <source>
        <dbReference type="PROSITE" id="PS50192"/>
    </source>
</evidence>
<dbReference type="STRING" id="1079.BVIR_2201"/>
<keyword evidence="6" id="KW-1133">Transmembrane helix</keyword>
<dbReference type="PROSITE" id="PS50192">
    <property type="entry name" value="T_SNARE"/>
    <property type="match status" value="1"/>
</dbReference>
<dbReference type="PANTHER" id="PTHR32089:SF112">
    <property type="entry name" value="LYSOZYME-LIKE PROTEIN-RELATED"/>
    <property type="match status" value="1"/>
</dbReference>
<evidence type="ECO:0000259" key="9">
    <source>
        <dbReference type="PROSITE" id="PS50885"/>
    </source>
</evidence>
<dbReference type="RefSeq" id="WP_055037649.1">
    <property type="nucleotide sequence ID" value="NZ_AP014854.2"/>
</dbReference>
<keyword evidence="12" id="KW-1185">Reference proteome</keyword>
<keyword evidence="6" id="KW-0472">Membrane</keyword>
<evidence type="ECO:0000259" key="7">
    <source>
        <dbReference type="PROSITE" id="PS50111"/>
    </source>
</evidence>
<dbReference type="InterPro" id="IPR003660">
    <property type="entry name" value="HAMP_dom"/>
</dbReference>
<evidence type="ECO:0000256" key="5">
    <source>
        <dbReference type="PROSITE-ProRule" id="PRU00284"/>
    </source>
</evidence>
<accession>A0A0H5BD35</accession>
<reference evidence="11" key="2">
    <citation type="submission" date="2015-11" db="EMBL/GenBank/DDBJ databases">
        <authorList>
            <person name="Zhang Y."/>
            <person name="Guo Z."/>
        </authorList>
    </citation>
    <scope>NUCLEOTIDE SEQUENCE</scope>
    <source>
        <strain evidence="11">1</strain>
    </source>
</reference>
<dbReference type="SUPFAM" id="SSF58104">
    <property type="entry name" value="Methyl-accepting chemotaxis protein (MCP) signaling domain"/>
    <property type="match status" value="1"/>
</dbReference>
<dbReference type="Gene3D" id="6.10.340.10">
    <property type="match status" value="1"/>
</dbReference>
<organism evidence="11 12">
    <name type="scientific">Blastochloris viridis</name>
    <name type="common">Rhodopseudomonas viridis</name>
    <dbReference type="NCBI Taxonomy" id="1079"/>
    <lineage>
        <taxon>Bacteria</taxon>
        <taxon>Pseudomonadati</taxon>
        <taxon>Pseudomonadota</taxon>
        <taxon>Alphaproteobacteria</taxon>
        <taxon>Hyphomicrobiales</taxon>
        <taxon>Blastochloridaceae</taxon>
        <taxon>Blastochloris</taxon>
    </lineage>
</organism>
<keyword evidence="2" id="KW-0997">Cell inner membrane</keyword>
<evidence type="ECO:0000313" key="12">
    <source>
        <dbReference type="Proteomes" id="UP000065734"/>
    </source>
</evidence>
<feature type="domain" description="T-SNARE coiled-coil homology" evidence="8">
    <location>
        <begin position="564"/>
        <end position="626"/>
    </location>
</feature>
<reference evidence="12" key="3">
    <citation type="journal article" date="2016" name="Genome Announc.">
        <title>Revised genome sequence of the purple photosynthetic bacterium Blastochloris viridis.</title>
        <authorList>
            <person name="Liu L.N."/>
            <person name="Faulkner M."/>
            <person name="Liu X."/>
            <person name="Huang F."/>
            <person name="Darby A.C."/>
            <person name="Hall N."/>
        </authorList>
    </citation>
    <scope>NUCLEOTIDE SEQUENCE [LARGE SCALE GENOMIC DNA]</scope>
    <source>
        <strain evidence="12">ATCC 19567 / DSM 133 / F</strain>
    </source>
</reference>
<dbReference type="SMART" id="SM00304">
    <property type="entry name" value="HAMP"/>
    <property type="match status" value="1"/>
</dbReference>
<dbReference type="InterPro" id="IPR004089">
    <property type="entry name" value="MCPsignal_dom"/>
</dbReference>
<dbReference type="Proteomes" id="UP000065734">
    <property type="component" value="Chromosome I"/>
</dbReference>
<evidence type="ECO:0000256" key="1">
    <source>
        <dbReference type="ARBA" id="ARBA00004429"/>
    </source>
</evidence>
<dbReference type="PATRIC" id="fig|1079.6.peg.2290"/>
<keyword evidence="6" id="KW-0812">Transmembrane</keyword>
<dbReference type="OrthoDB" id="3289104at2"/>
<dbReference type="PANTHER" id="PTHR32089">
    <property type="entry name" value="METHYL-ACCEPTING CHEMOTAXIS PROTEIN MCPB"/>
    <property type="match status" value="1"/>
</dbReference>
<name>A0A0H5BD35_BLAVI</name>
<evidence type="ECO:0000256" key="6">
    <source>
        <dbReference type="SAM" id="Phobius"/>
    </source>
</evidence>
<proteinExistence type="inferred from homology"/>
<dbReference type="PROSITE" id="PS50885">
    <property type="entry name" value="HAMP"/>
    <property type="match status" value="1"/>
</dbReference>
<gene>
    <name evidence="11" type="primary">mcp2_2</name>
    <name evidence="10" type="ORF">BV133_2522</name>
    <name evidence="11" type="ORF">BVIRIDIS_16460</name>
</gene>
<dbReference type="SMART" id="SM00283">
    <property type="entry name" value="MA"/>
    <property type="match status" value="1"/>
</dbReference>
<dbReference type="EMBL" id="AP014854">
    <property type="protein sequence ID" value="BAS00116.1"/>
    <property type="molecule type" value="Genomic_DNA"/>
</dbReference>
<dbReference type="EMBL" id="LN907867">
    <property type="protein sequence ID" value="CUU42632.1"/>
    <property type="molecule type" value="Genomic_DNA"/>
</dbReference>
<evidence type="ECO:0000313" key="11">
    <source>
        <dbReference type="EMBL" id="CUU42632.1"/>
    </source>
</evidence>
<dbReference type="GO" id="GO:0007165">
    <property type="term" value="P:signal transduction"/>
    <property type="evidence" value="ECO:0007669"/>
    <property type="project" value="UniProtKB-KW"/>
</dbReference>
<feature type="domain" description="HAMP" evidence="9">
    <location>
        <begin position="322"/>
        <end position="371"/>
    </location>
</feature>
<dbReference type="InterPro" id="IPR000727">
    <property type="entry name" value="T_SNARE_dom"/>
</dbReference>
<evidence type="ECO:0000313" key="10">
    <source>
        <dbReference type="EMBL" id="BAS00116.1"/>
    </source>
</evidence>
<comment type="subcellular location">
    <subcellularLocation>
        <location evidence="1">Cell inner membrane</location>
        <topology evidence="1">Multi-pass membrane protein</topology>
    </subcellularLocation>
</comment>
<reference evidence="10" key="1">
    <citation type="journal article" date="2015" name="Genome Announc.">
        <title>Complete Genome Sequence of the Bacteriochlorophyll b-Producing Photosynthetic Bacterium Blastochloris viridis.</title>
        <authorList>
            <person name="Tsukatani Y."/>
            <person name="Hirose Y."/>
            <person name="Harada J."/>
            <person name="Misawa N."/>
            <person name="Mori K."/>
            <person name="Inoue K."/>
            <person name="Tamiaki H."/>
        </authorList>
    </citation>
    <scope>NUCLEOTIDE SEQUENCE [LARGE SCALE GENOMIC DNA]</scope>
    <source>
        <strain evidence="10">DSM 133</strain>
    </source>
</reference>
<dbReference type="PROSITE" id="PS50111">
    <property type="entry name" value="CHEMOTAXIS_TRANSDUC_2"/>
    <property type="match status" value="1"/>
</dbReference>
<evidence type="ECO:0000256" key="2">
    <source>
        <dbReference type="ARBA" id="ARBA00022519"/>
    </source>
</evidence>
<comment type="similarity">
    <text evidence="4">Belongs to the methyl-accepting chemotaxis (MCP) protein family.</text>
</comment>
<dbReference type="Gene3D" id="1.10.287.950">
    <property type="entry name" value="Methyl-accepting chemotaxis protein"/>
    <property type="match status" value="1"/>
</dbReference>
<feature type="domain" description="Methyl-accepting transducer" evidence="7">
    <location>
        <begin position="412"/>
        <end position="648"/>
    </location>
</feature>
<dbReference type="Pfam" id="PF00015">
    <property type="entry name" value="MCPsignal"/>
    <property type="match status" value="1"/>
</dbReference>
<dbReference type="KEGG" id="bvr:BVIR_2201"/>
<dbReference type="Pfam" id="PF00672">
    <property type="entry name" value="HAMP"/>
    <property type="match status" value="1"/>
</dbReference>